<name>A0ABY6AGJ7_9PSED</name>
<dbReference type="Proteomes" id="UP001064504">
    <property type="component" value="Chromosome"/>
</dbReference>
<evidence type="ECO:0000313" key="2">
    <source>
        <dbReference type="EMBL" id="UXH38323.1"/>
    </source>
</evidence>
<gene>
    <name evidence="2" type="ORF">N5C08_15150</name>
</gene>
<evidence type="ECO:0000313" key="3">
    <source>
        <dbReference type="Proteomes" id="UP001064504"/>
    </source>
</evidence>
<feature type="region of interest" description="Disordered" evidence="1">
    <location>
        <begin position="1"/>
        <end position="22"/>
    </location>
</feature>
<dbReference type="RefSeq" id="WP_261743668.1">
    <property type="nucleotide sequence ID" value="NZ_CP104557.1"/>
</dbReference>
<dbReference type="InterPro" id="IPR009225">
    <property type="entry name" value="Phage_head_completion_GpL"/>
</dbReference>
<protein>
    <submittedName>
        <fullName evidence="2">Head completion/stabilization protein</fullName>
    </submittedName>
</protein>
<keyword evidence="3" id="KW-1185">Reference proteome</keyword>
<sequence>MRAEQLEAPSTTESSFSPPRYPDCNDPFWPRIELCVLRERLQLDGKVSEARLAVAVRCAAIEAAEEFANWRSALRGHGFRRLEDVCGHASGRALSICYRSFVEAAVRRDLLGGPQGREGCSHG</sequence>
<accession>A0ABY6AGJ7</accession>
<proteinExistence type="predicted"/>
<reference evidence="2" key="1">
    <citation type="submission" date="2022-09" db="EMBL/GenBank/DDBJ databases">
        <title>Complete genome sequence of Pseudomonas promysalinigenes strain RL-WG26, a newly isolated PGPR with the potential for plant salinity stress alleviation.</title>
        <authorList>
            <person name="Ren L."/>
            <person name="Wang G."/>
            <person name="Hu H."/>
        </authorList>
    </citation>
    <scope>NUCLEOTIDE SEQUENCE</scope>
    <source>
        <strain evidence="2">RL-WG26</strain>
    </source>
</reference>
<organism evidence="2 3">
    <name type="scientific">Pseudomonas promysalinigenes</name>
    <dbReference type="NCBI Taxonomy" id="485898"/>
    <lineage>
        <taxon>Bacteria</taxon>
        <taxon>Pseudomonadati</taxon>
        <taxon>Pseudomonadota</taxon>
        <taxon>Gammaproteobacteria</taxon>
        <taxon>Pseudomonadales</taxon>
        <taxon>Pseudomonadaceae</taxon>
        <taxon>Pseudomonas</taxon>
    </lineage>
</organism>
<evidence type="ECO:0000256" key="1">
    <source>
        <dbReference type="SAM" id="MobiDB-lite"/>
    </source>
</evidence>
<feature type="compositionally biased region" description="Polar residues" evidence="1">
    <location>
        <begin position="8"/>
        <end position="17"/>
    </location>
</feature>
<dbReference type="EMBL" id="CP104557">
    <property type="protein sequence ID" value="UXH38323.1"/>
    <property type="molecule type" value="Genomic_DNA"/>
</dbReference>
<dbReference type="Pfam" id="PF05926">
    <property type="entry name" value="Phage_GPL"/>
    <property type="match status" value="1"/>
</dbReference>